<dbReference type="Proteomes" id="UP000278746">
    <property type="component" value="Unassembled WGS sequence"/>
</dbReference>
<dbReference type="RefSeq" id="WP_122897659.1">
    <property type="nucleotide sequence ID" value="NZ_RHIB01000001.1"/>
</dbReference>
<keyword evidence="3" id="KW-1185">Reference proteome</keyword>
<evidence type="ECO:0000256" key="1">
    <source>
        <dbReference type="SAM" id="Phobius"/>
    </source>
</evidence>
<reference evidence="2 3" key="1">
    <citation type="submission" date="2018-10" db="EMBL/GenBank/DDBJ databases">
        <title>Bacillus Keqinensis sp. nov., a moderately halophilic bacterium isolated from a saline-alkaline lake.</title>
        <authorList>
            <person name="Wang H."/>
        </authorList>
    </citation>
    <scope>NUCLEOTIDE SEQUENCE [LARGE SCALE GENOMIC DNA]</scope>
    <source>
        <strain evidence="2 3">KQ-3</strain>
    </source>
</reference>
<name>A0A3M7TXZ7_9BACI</name>
<evidence type="ECO:0000313" key="3">
    <source>
        <dbReference type="Proteomes" id="UP000278746"/>
    </source>
</evidence>
<dbReference type="EMBL" id="RHIB01000001">
    <property type="protein sequence ID" value="RNA70149.1"/>
    <property type="molecule type" value="Genomic_DNA"/>
</dbReference>
<keyword evidence="1" id="KW-1133">Transmembrane helix</keyword>
<dbReference type="AlphaFoldDB" id="A0A3M7TXZ7"/>
<gene>
    <name evidence="2" type="ORF">EBO34_09535</name>
</gene>
<proteinExistence type="predicted"/>
<evidence type="ECO:0000313" key="2">
    <source>
        <dbReference type="EMBL" id="RNA70149.1"/>
    </source>
</evidence>
<keyword evidence="1" id="KW-0472">Membrane</keyword>
<dbReference type="OrthoDB" id="2972465at2"/>
<keyword evidence="1" id="KW-0812">Transmembrane</keyword>
<comment type="caution">
    <text evidence="2">The sequence shown here is derived from an EMBL/GenBank/DDBJ whole genome shotgun (WGS) entry which is preliminary data.</text>
</comment>
<accession>A0A3M7TXZ7</accession>
<organism evidence="2 3">
    <name type="scientific">Alteribacter keqinensis</name>
    <dbReference type="NCBI Taxonomy" id="2483800"/>
    <lineage>
        <taxon>Bacteria</taxon>
        <taxon>Bacillati</taxon>
        <taxon>Bacillota</taxon>
        <taxon>Bacilli</taxon>
        <taxon>Bacillales</taxon>
        <taxon>Bacillaceae</taxon>
        <taxon>Alteribacter</taxon>
    </lineage>
</organism>
<feature type="transmembrane region" description="Helical" evidence="1">
    <location>
        <begin position="5"/>
        <end position="27"/>
    </location>
</feature>
<feature type="transmembrane region" description="Helical" evidence="1">
    <location>
        <begin position="39"/>
        <end position="61"/>
    </location>
</feature>
<feature type="transmembrane region" description="Helical" evidence="1">
    <location>
        <begin position="68"/>
        <end position="85"/>
    </location>
</feature>
<protein>
    <submittedName>
        <fullName evidence="2">Uncharacterized protein</fullName>
    </submittedName>
</protein>
<sequence length="86" mass="9202">MARYIITGVSGIVLLWAIALIVNFQIYQETTVQGTVIHPIADGIIFFLILLGVVALFTFVVKKNAVRNGAVAALGAAFIILAVVLF</sequence>